<dbReference type="Pfam" id="PF02179">
    <property type="entry name" value="BAG"/>
    <property type="match status" value="1"/>
</dbReference>
<dbReference type="GO" id="GO:0051087">
    <property type="term" value="F:protein-folding chaperone binding"/>
    <property type="evidence" value="ECO:0007669"/>
    <property type="project" value="InterPro"/>
</dbReference>
<feature type="compositionally biased region" description="Low complexity" evidence="1">
    <location>
        <begin position="40"/>
        <end position="90"/>
    </location>
</feature>
<feature type="compositionally biased region" description="Low complexity" evidence="1">
    <location>
        <begin position="366"/>
        <end position="393"/>
    </location>
</feature>
<evidence type="ECO:0000313" key="3">
    <source>
        <dbReference type="EMBL" id="KAH8372486.1"/>
    </source>
</evidence>
<feature type="compositionally biased region" description="Polar residues" evidence="1">
    <location>
        <begin position="463"/>
        <end position="476"/>
    </location>
</feature>
<feature type="compositionally biased region" description="Gly residues" evidence="1">
    <location>
        <begin position="16"/>
        <end position="26"/>
    </location>
</feature>
<feature type="domain" description="BAG" evidence="2">
    <location>
        <begin position="492"/>
        <end position="569"/>
    </location>
</feature>
<feature type="compositionally biased region" description="Low complexity" evidence="1">
    <location>
        <begin position="631"/>
        <end position="644"/>
    </location>
</feature>
<dbReference type="PROSITE" id="PS51035">
    <property type="entry name" value="BAG"/>
    <property type="match status" value="1"/>
</dbReference>
<feature type="compositionally biased region" description="Low complexity" evidence="1">
    <location>
        <begin position="430"/>
        <end position="458"/>
    </location>
</feature>
<dbReference type="AlphaFoldDB" id="A0AAD4PMR7"/>
<gene>
    <name evidence="3" type="ORF">KR093_011697</name>
</gene>
<evidence type="ECO:0000259" key="2">
    <source>
        <dbReference type="PROSITE" id="PS51035"/>
    </source>
</evidence>
<accession>A0AAD4PMR7</accession>
<proteinExistence type="predicted"/>
<feature type="compositionally biased region" description="Low complexity" evidence="1">
    <location>
        <begin position="656"/>
        <end position="665"/>
    </location>
</feature>
<comment type="caution">
    <text evidence="3">The sequence shown here is derived from an EMBL/GenBank/DDBJ whole genome shotgun (WGS) entry which is preliminary data.</text>
</comment>
<reference evidence="3" key="1">
    <citation type="journal article" date="2021" name="Mol. Ecol. Resour.">
        <title>Phylogenomic analyses of the genus Drosophila reveals genomic signals of climate adaptation.</title>
        <authorList>
            <person name="Li F."/>
            <person name="Rane R.V."/>
            <person name="Luria V."/>
            <person name="Xiong Z."/>
            <person name="Chen J."/>
            <person name="Li Z."/>
            <person name="Catullo R.A."/>
            <person name="Griffin P.C."/>
            <person name="Schiffer M."/>
            <person name="Pearce S."/>
            <person name="Lee S.F."/>
            <person name="McElroy K."/>
            <person name="Stocker A."/>
            <person name="Shirriffs J."/>
            <person name="Cockerell F."/>
            <person name="Coppin C."/>
            <person name="Sgro C.M."/>
            <person name="Karger A."/>
            <person name="Cain J.W."/>
            <person name="Weber J.A."/>
            <person name="Santpere G."/>
            <person name="Kirschner M.W."/>
            <person name="Hoffmann A.A."/>
            <person name="Oakeshott J.G."/>
            <person name="Zhang G."/>
        </authorList>
    </citation>
    <scope>NUCLEOTIDE SEQUENCE</scope>
    <source>
        <strain evidence="3">BGI-SZ-2011g</strain>
    </source>
</reference>
<dbReference type="SMART" id="SM00264">
    <property type="entry name" value="BAG"/>
    <property type="match status" value="1"/>
</dbReference>
<name>A0AAD4PMR7_9MUSC</name>
<sequence length="665" mass="73005">MKPTVITANQASAAGGNTGNGNGSPAGAGISIPINRDYGSNMHSSSPQHQQQNYQHPQYYSNQQPSYGSPRQQQQQPHHPHQVPTNQQQHFQPTFGFEPDMDMDMDNMFPRSRLGRMHHDPFAGFGGTRKRNSFHDPHIPHNNPQAHLMHADADDDFSHYFDDAADFGFPQMSTMGRRGRVAGGANNHMDHDDDFFNRLPSEFRQYIPAGFGARHQPQQQQQPQHPQQQQPHHQQQYYQPQDYQQPPQQPQQQQQQHPQAHPVVQSPSKRLCDAAIQTEDPSAGRSEVDCAPTVNLNQHGLRNTMDMGVKSAAEQDPASRSHSAPPPEQQQLNQQYQQQQHPHPNQPQQFGTQTTPPVQANYAGGPQQQQQQPQFQRSFYPPQQQAHPQQKQQTPPPPQTPGGSYVRTIPIFVEGRTEPIINAHKEIPNQSSGGAQAQAQAHASAHAAASQSQPQQAQRPGPLNTQPQADQQQLGANGSAGVPPQTPHTQDSIKKIQDIQRDVLELMAKVEQFKGTRQDKEYVYLDEMLTRNLLKLDTIDTNGKDSIRLARKEAIKCIQASVNVLDAKAEENGRMASGESSDSVAVPAAAVETASPAEAEASAAGAEPTTPQPVDATKIQEPIPLPPPPSAAAESTPPSAETSAVEAEGVAKVESETSTLTEKSE</sequence>
<dbReference type="InterPro" id="IPR003103">
    <property type="entry name" value="BAG_domain"/>
</dbReference>
<feature type="region of interest" description="Disordered" evidence="1">
    <location>
        <begin position="212"/>
        <end position="267"/>
    </location>
</feature>
<evidence type="ECO:0000256" key="1">
    <source>
        <dbReference type="SAM" id="MobiDB-lite"/>
    </source>
</evidence>
<feature type="compositionally biased region" description="Low complexity" evidence="1">
    <location>
        <begin position="329"/>
        <end position="359"/>
    </location>
</feature>
<feature type="region of interest" description="Disordered" evidence="1">
    <location>
        <begin position="572"/>
        <end position="665"/>
    </location>
</feature>
<dbReference type="Proteomes" id="UP001200034">
    <property type="component" value="Unassembled WGS sequence"/>
</dbReference>
<protein>
    <recommendedName>
        <fullName evidence="2">BAG domain-containing protein</fullName>
    </recommendedName>
</protein>
<dbReference type="FunFam" id="1.20.58.120:FF:000007">
    <property type="entry name" value="Starvin, isoform C"/>
    <property type="match status" value="1"/>
</dbReference>
<evidence type="ECO:0000313" key="4">
    <source>
        <dbReference type="Proteomes" id="UP001200034"/>
    </source>
</evidence>
<feature type="region of interest" description="Disordered" evidence="1">
    <location>
        <begin position="426"/>
        <end position="493"/>
    </location>
</feature>
<feature type="compositionally biased region" description="Low complexity" evidence="1">
    <location>
        <begin position="215"/>
        <end position="259"/>
    </location>
</feature>
<dbReference type="InterPro" id="IPR036533">
    <property type="entry name" value="BAG_dom_sf"/>
</dbReference>
<keyword evidence="4" id="KW-1185">Reference proteome</keyword>
<dbReference type="Gene3D" id="1.20.58.120">
    <property type="entry name" value="BAG domain"/>
    <property type="match status" value="1"/>
</dbReference>
<dbReference type="SUPFAM" id="SSF63491">
    <property type="entry name" value="BAG domain"/>
    <property type="match status" value="1"/>
</dbReference>
<feature type="region of interest" description="Disordered" evidence="1">
    <location>
        <begin position="1"/>
        <end position="95"/>
    </location>
</feature>
<organism evidence="3 4">
    <name type="scientific">Drosophila rubida</name>
    <dbReference type="NCBI Taxonomy" id="30044"/>
    <lineage>
        <taxon>Eukaryota</taxon>
        <taxon>Metazoa</taxon>
        <taxon>Ecdysozoa</taxon>
        <taxon>Arthropoda</taxon>
        <taxon>Hexapoda</taxon>
        <taxon>Insecta</taxon>
        <taxon>Pterygota</taxon>
        <taxon>Neoptera</taxon>
        <taxon>Endopterygota</taxon>
        <taxon>Diptera</taxon>
        <taxon>Brachycera</taxon>
        <taxon>Muscomorpha</taxon>
        <taxon>Ephydroidea</taxon>
        <taxon>Drosophilidae</taxon>
        <taxon>Drosophila</taxon>
    </lineage>
</organism>
<feature type="compositionally biased region" description="Low complexity" evidence="1">
    <location>
        <begin position="580"/>
        <end position="609"/>
    </location>
</feature>
<dbReference type="EMBL" id="JAJJHW010002585">
    <property type="protein sequence ID" value="KAH8372486.1"/>
    <property type="molecule type" value="Genomic_DNA"/>
</dbReference>
<feature type="region of interest" description="Disordered" evidence="1">
    <location>
        <begin position="279"/>
        <end position="406"/>
    </location>
</feature>